<name>A0AAJ0FF99_9PEZI</name>
<dbReference type="InterPro" id="IPR051410">
    <property type="entry name" value="Ferric/Cupric_Reductase"/>
</dbReference>
<feature type="domain" description="FAD-binding FR-type" evidence="11">
    <location>
        <begin position="421"/>
        <end position="581"/>
    </location>
</feature>
<dbReference type="PANTHER" id="PTHR32361:SF9">
    <property type="entry name" value="FERRIC REDUCTASE TRANSMEMBRANE COMPONENT 3-RELATED"/>
    <property type="match status" value="1"/>
</dbReference>
<dbReference type="SUPFAM" id="SSF52343">
    <property type="entry name" value="Ferredoxin reductase-like, C-terminal NADP-linked domain"/>
    <property type="match status" value="1"/>
</dbReference>
<dbReference type="GO" id="GO:0015677">
    <property type="term" value="P:copper ion import"/>
    <property type="evidence" value="ECO:0007669"/>
    <property type="project" value="TreeGrafter"/>
</dbReference>
<evidence type="ECO:0000256" key="1">
    <source>
        <dbReference type="ARBA" id="ARBA00004141"/>
    </source>
</evidence>
<keyword evidence="2" id="KW-0813">Transport</keyword>
<reference evidence="12" key="1">
    <citation type="submission" date="2023-06" db="EMBL/GenBank/DDBJ databases">
        <title>Genome-scale phylogeny and comparative genomics of the fungal order Sordariales.</title>
        <authorList>
            <consortium name="Lawrence Berkeley National Laboratory"/>
            <person name="Hensen N."/>
            <person name="Bonometti L."/>
            <person name="Westerberg I."/>
            <person name="Brannstrom I.O."/>
            <person name="Guillou S."/>
            <person name="Cros-Aarteil S."/>
            <person name="Calhoun S."/>
            <person name="Haridas S."/>
            <person name="Kuo A."/>
            <person name="Mondo S."/>
            <person name="Pangilinan J."/>
            <person name="Riley R."/>
            <person name="Labutti K."/>
            <person name="Andreopoulos B."/>
            <person name="Lipzen A."/>
            <person name="Chen C."/>
            <person name="Yanf M."/>
            <person name="Daum C."/>
            <person name="Ng V."/>
            <person name="Clum A."/>
            <person name="Steindorff A."/>
            <person name="Ohm R."/>
            <person name="Martin F."/>
            <person name="Silar P."/>
            <person name="Natvig D."/>
            <person name="Lalanne C."/>
            <person name="Gautier V."/>
            <person name="Ament-Velasquez S.L."/>
            <person name="Kruys A."/>
            <person name="Hutchinson M.I."/>
            <person name="Powell A.J."/>
            <person name="Barry K."/>
            <person name="Miller A.N."/>
            <person name="Grigoriev I.V."/>
            <person name="Debuchy R."/>
            <person name="Gladieux P."/>
            <person name="Thoren M.H."/>
            <person name="Johannesson H."/>
        </authorList>
    </citation>
    <scope>NUCLEOTIDE SEQUENCE</scope>
    <source>
        <strain evidence="12">8032-3</strain>
    </source>
</reference>
<dbReference type="GO" id="GO:0000293">
    <property type="term" value="F:ferric-chelate reductase activity"/>
    <property type="evidence" value="ECO:0007669"/>
    <property type="project" value="TreeGrafter"/>
</dbReference>
<evidence type="ECO:0000256" key="5">
    <source>
        <dbReference type="ARBA" id="ARBA00023065"/>
    </source>
</evidence>
<keyword evidence="3 9" id="KW-0812">Transmembrane</keyword>
<evidence type="ECO:0000256" key="2">
    <source>
        <dbReference type="ARBA" id="ARBA00022448"/>
    </source>
</evidence>
<feature type="chain" id="PRO_5042566179" evidence="10">
    <location>
        <begin position="21"/>
        <end position="702"/>
    </location>
</feature>
<dbReference type="Proteomes" id="UP001244011">
    <property type="component" value="Unassembled WGS sequence"/>
</dbReference>
<keyword evidence="10" id="KW-0732">Signal</keyword>
<keyword evidence="4 9" id="KW-1133">Transmembrane helix</keyword>
<dbReference type="GO" id="GO:0006879">
    <property type="term" value="P:intracellular iron ion homeostasis"/>
    <property type="evidence" value="ECO:0007669"/>
    <property type="project" value="TreeGrafter"/>
</dbReference>
<accession>A0AAJ0FF99</accession>
<dbReference type="EMBL" id="MU839016">
    <property type="protein sequence ID" value="KAK1765237.1"/>
    <property type="molecule type" value="Genomic_DNA"/>
</dbReference>
<evidence type="ECO:0000256" key="3">
    <source>
        <dbReference type="ARBA" id="ARBA00022692"/>
    </source>
</evidence>
<dbReference type="RefSeq" id="XP_060281450.1">
    <property type="nucleotide sequence ID" value="XM_060425254.1"/>
</dbReference>
<feature type="transmembrane region" description="Helical" evidence="9">
    <location>
        <begin position="328"/>
        <end position="347"/>
    </location>
</feature>
<keyword evidence="6 9" id="KW-0472">Membrane</keyword>
<dbReference type="PROSITE" id="PS51384">
    <property type="entry name" value="FAD_FR"/>
    <property type="match status" value="1"/>
</dbReference>
<dbReference type="GO" id="GO:0005886">
    <property type="term" value="C:plasma membrane"/>
    <property type="evidence" value="ECO:0007669"/>
    <property type="project" value="TreeGrafter"/>
</dbReference>
<feature type="transmembrane region" description="Helical" evidence="9">
    <location>
        <begin position="239"/>
        <end position="256"/>
    </location>
</feature>
<feature type="transmembrane region" description="Helical" evidence="9">
    <location>
        <begin position="277"/>
        <end position="295"/>
    </location>
</feature>
<feature type="transmembrane region" description="Helical" evidence="9">
    <location>
        <begin position="301"/>
        <end position="321"/>
    </location>
</feature>
<evidence type="ECO:0000313" key="12">
    <source>
        <dbReference type="EMBL" id="KAK1765237.1"/>
    </source>
</evidence>
<dbReference type="InterPro" id="IPR017927">
    <property type="entry name" value="FAD-bd_FR_type"/>
</dbReference>
<feature type="transmembrane region" description="Helical" evidence="9">
    <location>
        <begin position="176"/>
        <end position="198"/>
    </location>
</feature>
<dbReference type="InterPro" id="IPR013112">
    <property type="entry name" value="FAD-bd_8"/>
</dbReference>
<feature type="region of interest" description="Disordered" evidence="8">
    <location>
        <begin position="495"/>
        <end position="522"/>
    </location>
</feature>
<dbReference type="GeneID" id="85308441"/>
<dbReference type="SFLD" id="SFLDG01168">
    <property type="entry name" value="Ferric_reductase_subgroup_(FRE"/>
    <property type="match status" value="1"/>
</dbReference>
<protein>
    <submittedName>
        <fullName evidence="12">Ferric reductase like transmembrane component-domain-containing protein</fullName>
    </submittedName>
</protein>
<comment type="caution">
    <text evidence="12">The sequence shown here is derived from an EMBL/GenBank/DDBJ whole genome shotgun (WGS) entry which is preliminary data.</text>
</comment>
<keyword evidence="5" id="KW-0406">Ion transport</keyword>
<evidence type="ECO:0000313" key="13">
    <source>
        <dbReference type="Proteomes" id="UP001244011"/>
    </source>
</evidence>
<feature type="transmembrane region" description="Helical" evidence="9">
    <location>
        <begin position="353"/>
        <end position="375"/>
    </location>
</feature>
<evidence type="ECO:0000256" key="9">
    <source>
        <dbReference type="SAM" id="Phobius"/>
    </source>
</evidence>
<feature type="transmembrane region" description="Helical" evidence="9">
    <location>
        <begin position="414"/>
        <end position="432"/>
    </location>
</feature>
<evidence type="ECO:0000256" key="4">
    <source>
        <dbReference type="ARBA" id="ARBA00022989"/>
    </source>
</evidence>
<evidence type="ECO:0000259" key="11">
    <source>
        <dbReference type="PROSITE" id="PS51384"/>
    </source>
</evidence>
<evidence type="ECO:0000256" key="10">
    <source>
        <dbReference type="SAM" id="SignalP"/>
    </source>
</evidence>
<dbReference type="SFLD" id="SFLDS00052">
    <property type="entry name" value="Ferric_Reductase_Domain"/>
    <property type="match status" value="1"/>
</dbReference>
<dbReference type="Gene3D" id="3.40.50.80">
    <property type="entry name" value="Nucleotide-binding domain of ferredoxin-NADP reductase (FNR) module"/>
    <property type="match status" value="1"/>
</dbReference>
<evidence type="ECO:0000256" key="8">
    <source>
        <dbReference type="SAM" id="MobiDB-lite"/>
    </source>
</evidence>
<feature type="signal peptide" evidence="10">
    <location>
        <begin position="1"/>
        <end position="20"/>
    </location>
</feature>
<feature type="transmembrane region" description="Helical" evidence="9">
    <location>
        <begin position="382"/>
        <end position="402"/>
    </location>
</feature>
<feature type="compositionally biased region" description="Polar residues" evidence="8">
    <location>
        <begin position="495"/>
        <end position="513"/>
    </location>
</feature>
<dbReference type="Pfam" id="PF08022">
    <property type="entry name" value="FAD_binding_8"/>
    <property type="match status" value="1"/>
</dbReference>
<dbReference type="CDD" id="cd06186">
    <property type="entry name" value="NOX_Duox_like_FAD_NADP"/>
    <property type="match status" value="1"/>
</dbReference>
<organism evidence="12 13">
    <name type="scientific">Phialemonium atrogriseum</name>
    <dbReference type="NCBI Taxonomy" id="1093897"/>
    <lineage>
        <taxon>Eukaryota</taxon>
        <taxon>Fungi</taxon>
        <taxon>Dikarya</taxon>
        <taxon>Ascomycota</taxon>
        <taxon>Pezizomycotina</taxon>
        <taxon>Sordariomycetes</taxon>
        <taxon>Sordariomycetidae</taxon>
        <taxon>Cephalothecales</taxon>
        <taxon>Cephalothecaceae</taxon>
        <taxon>Phialemonium</taxon>
    </lineage>
</organism>
<proteinExistence type="predicted"/>
<gene>
    <name evidence="12" type="ORF">QBC33DRAFT_476277</name>
</gene>
<dbReference type="PANTHER" id="PTHR32361">
    <property type="entry name" value="FERRIC/CUPRIC REDUCTASE TRANSMEMBRANE COMPONENT"/>
    <property type="match status" value="1"/>
</dbReference>
<dbReference type="InterPro" id="IPR039261">
    <property type="entry name" value="FNR_nucleotide-bd"/>
</dbReference>
<dbReference type="AlphaFoldDB" id="A0AAJ0FF99"/>
<dbReference type="Pfam" id="PF01794">
    <property type="entry name" value="Ferric_reduct"/>
    <property type="match status" value="1"/>
</dbReference>
<keyword evidence="7" id="KW-0325">Glycoprotein</keyword>
<evidence type="ECO:0000256" key="7">
    <source>
        <dbReference type="ARBA" id="ARBA00023180"/>
    </source>
</evidence>
<sequence>MKLFPLFLLTTASLFTTALGGGLIGYGQWWYDPKCCYACRGIIGGASLECPDDSMDGMDMGGMDMMATASPMAPCISENDAFLTTLAYCINSTCAADDVPTWKIEKYWADQATGDPTLPAKWTYGAALANITKAPAKVWKTGDVLNFTALLSSSDYDYQRSFDDLFDWEEATQSTYVIIIITVGVGTPLLISLLGHLPYMTGVFDKLKPFLVYPSIIGTYNVRPLPWGLGNAPTVGQSLYIAMFVILNIILGSVSYRGFDQPHPWGFSRTGEILAYVGYRTGHISFALLPLTVLFSSRNNFLLWLTNWPFSTFLVLHRWVARVCVIHAVVHSITLLGAYVGTGTYYTDVHKPYWIWGIVGTLCLVILLFQSMVWLRRASYEIFLILHILLTVFVIAACWYHVMYWKGFTGIYEYWLYAVSAVWFFDRLIRVLRICKNGIRRATVTEITPDTVAVQVEGLRWSPEPGYHAYVYFPTLNPLHPWENHPFSITHTSMLHPQRHTPTSPAGSSLPRHSSSDNDIEKATGKATPLETTVLPHPPATTTSNSITLYIKKHTGITRYLGTHTNLPVLFDGPYRGNARDGILACDRVLLIGGGIGITGLLTWARGAHANVKLAWGVRQAAEPLVRHLAAALDAVADKEVVVGRRLDVDALLAHEVRAGWKRVGVVVCGPAELCDAVRAAVAGFGRQEKTIFELEVDAFSW</sequence>
<comment type="subcellular location">
    <subcellularLocation>
        <location evidence="1">Membrane</location>
        <topology evidence="1">Multi-pass membrane protein</topology>
    </subcellularLocation>
</comment>
<dbReference type="InterPro" id="IPR013130">
    <property type="entry name" value="Fe3_Rdtase_TM_dom"/>
</dbReference>
<keyword evidence="13" id="KW-1185">Reference proteome</keyword>
<evidence type="ECO:0000256" key="6">
    <source>
        <dbReference type="ARBA" id="ARBA00023136"/>
    </source>
</evidence>
<dbReference type="GO" id="GO:0006826">
    <property type="term" value="P:iron ion transport"/>
    <property type="evidence" value="ECO:0007669"/>
    <property type="project" value="TreeGrafter"/>
</dbReference>